<dbReference type="RefSeq" id="WP_036204133.1">
    <property type="nucleotide sequence ID" value="NZ_CP020931.1"/>
</dbReference>
<protein>
    <submittedName>
        <fullName evidence="2">Diguanylate cyclase</fullName>
    </submittedName>
</protein>
<reference evidence="2 4" key="2">
    <citation type="submission" date="2017-04" db="EMBL/GenBank/DDBJ databases">
        <title>Genome Sequence of Marinobacter salarius strain SMR5 Isolated from a culture of the Diatom Skeletonema marinoi.</title>
        <authorList>
            <person name="Topel M."/>
            <person name="Pinder M.I.M."/>
            <person name="Johansson O.N."/>
            <person name="Kourtchenko O."/>
            <person name="Godhe A."/>
            <person name="Clarke A.K."/>
        </authorList>
    </citation>
    <scope>NUCLEOTIDE SEQUENCE [LARGE SCALE GENOMIC DNA]</scope>
    <source>
        <strain evidence="2 4">SMR5</strain>
    </source>
</reference>
<dbReference type="EMBL" id="FOTV01000004">
    <property type="protein sequence ID" value="SFL58424.1"/>
    <property type="molecule type" value="Genomic_DNA"/>
</dbReference>
<evidence type="ECO:0000313" key="4">
    <source>
        <dbReference type="Proteomes" id="UP000193100"/>
    </source>
</evidence>
<dbReference type="EMBL" id="CP020931">
    <property type="protein sequence ID" value="ARM85199.1"/>
    <property type="molecule type" value="Genomic_DNA"/>
</dbReference>
<keyword evidence="5" id="KW-1185">Reference proteome</keyword>
<dbReference type="Proteomes" id="UP000199211">
    <property type="component" value="Unassembled WGS sequence"/>
</dbReference>
<evidence type="ECO:0000313" key="2">
    <source>
        <dbReference type="EMBL" id="ARM85199.1"/>
    </source>
</evidence>
<organism evidence="2 4">
    <name type="scientific">Marinobacter salarius</name>
    <dbReference type="NCBI Taxonomy" id="1420917"/>
    <lineage>
        <taxon>Bacteria</taxon>
        <taxon>Pseudomonadati</taxon>
        <taxon>Pseudomonadota</taxon>
        <taxon>Gammaproteobacteria</taxon>
        <taxon>Pseudomonadales</taxon>
        <taxon>Marinobacteraceae</taxon>
        <taxon>Marinobacter</taxon>
    </lineage>
</organism>
<accession>A0A1I4IVT0</accession>
<accession>A0A1W6KD12</accession>
<evidence type="ECO:0000256" key="1">
    <source>
        <dbReference type="SAM" id="MobiDB-lite"/>
    </source>
</evidence>
<evidence type="ECO:0000313" key="3">
    <source>
        <dbReference type="EMBL" id="SFL58424.1"/>
    </source>
</evidence>
<sequence>MNKQSGIHYLREHREAGSSNPVPAQVVRIRDTVVAGLGDLLQGAFDAVDDSLFELANNARSNNEQNRYFEAMREIRIKRKGVERHFQNAVAQLFANPPQSGSVAADESLASQTSSDSLSLVGDDDLEEQVALNAMITKSKVHFQGPLLQLQTRFSVVYPGASDEAPVNPMAPEHLCSAFVEAIQALEIQIRERLILLKQFDRYVVSNLGMLLDEANRILIQAGVIPNFRYHGKAGKQQSKTASGTHADETGGNASAMTEPAAAESQQGHHEGAMFDQIRQMLALQRANAGIPPRASDPNIHVVGGAELASLLGSLPQHPPGEQISGNLSAGEPVMVDLHQVVQQLLAQAGTTSDGKKPALAEMDEDLINLVSMLFEFILDDYNLSAPVQVLISRLQIPILKVVIKDKSFFSKATHPARRLLNSLARAGIGWSESDEKTRDKLYEQIHAIVVRILNEFDGDVTLFETLGEEFEQFLARENRKSSLVEQRTRESERGRIKSQKAQETVDQLLQKKLARYKLQEPVRNILINGWSRVMFLAYLRDDVEHRWLQTVRVVDDLIWCLHPHQEDEERDQWVRVVPGLLKSLRAGLEEVSYNSSKLDEMMADLKHELTEAFRANALAEAMEDSPEPEPEEDIPTAHQTAIERQQELEDAAIAEYVAQIDAIEIGNWVEFNLVNGASFRCKLSAIIEEADCFVFVNRMGLKVIEKTRTDLAHEMRRGRLTVLEQGALIDRALDAVVGSLRSKAG</sequence>
<gene>
    <name evidence="2" type="ORF">MARSALSMR5_03156</name>
    <name evidence="3" type="ORF">SAMN04487868_104225</name>
</gene>
<dbReference type="Pfam" id="PF07793">
    <property type="entry name" value="DUF1631"/>
    <property type="match status" value="1"/>
</dbReference>
<reference evidence="3 5" key="1">
    <citation type="submission" date="2016-10" db="EMBL/GenBank/DDBJ databases">
        <authorList>
            <person name="Varghese N."/>
            <person name="Submissions S."/>
        </authorList>
    </citation>
    <scope>NUCLEOTIDE SEQUENCE [LARGE SCALE GENOMIC DNA]</scope>
    <source>
        <strain evidence="3 5">DSM 26291</strain>
    </source>
</reference>
<proteinExistence type="predicted"/>
<feature type="region of interest" description="Disordered" evidence="1">
    <location>
        <begin position="235"/>
        <end position="270"/>
    </location>
</feature>
<dbReference type="AlphaFoldDB" id="A0A1W6KD12"/>
<evidence type="ECO:0000313" key="5">
    <source>
        <dbReference type="Proteomes" id="UP000199211"/>
    </source>
</evidence>
<dbReference type="InterPro" id="IPR012434">
    <property type="entry name" value="DUF1631"/>
</dbReference>
<dbReference type="GeneID" id="77257081"/>
<dbReference type="Proteomes" id="UP000193100">
    <property type="component" value="Chromosome"/>
</dbReference>
<name>A0A1W6KD12_9GAMM</name>